<protein>
    <submittedName>
        <fullName evidence="7">Crotonase/enoyl-CoA hydratase family protein</fullName>
    </submittedName>
</protein>
<dbReference type="Proteomes" id="UP001207582">
    <property type="component" value="Unassembled WGS sequence"/>
</dbReference>
<evidence type="ECO:0000256" key="6">
    <source>
        <dbReference type="RuleBase" id="RU003707"/>
    </source>
</evidence>
<evidence type="ECO:0000313" key="7">
    <source>
        <dbReference type="EMBL" id="MCW3781679.1"/>
    </source>
</evidence>
<evidence type="ECO:0000256" key="2">
    <source>
        <dbReference type="ARBA" id="ARBA00005254"/>
    </source>
</evidence>
<dbReference type="InterPro" id="IPR029045">
    <property type="entry name" value="ClpP/crotonase-like_dom_sf"/>
</dbReference>
<comment type="caution">
    <text evidence="7">The sequence shown here is derived from an EMBL/GenBank/DDBJ whole genome shotgun (WGS) entry which is preliminary data.</text>
</comment>
<evidence type="ECO:0000256" key="3">
    <source>
        <dbReference type="ARBA" id="ARBA00022832"/>
    </source>
</evidence>
<dbReference type="Gene3D" id="1.10.12.10">
    <property type="entry name" value="Lyase 2-enoyl-coa Hydratase, Chain A, domain 2"/>
    <property type="match status" value="1"/>
</dbReference>
<dbReference type="PANTHER" id="PTHR43149:SF1">
    <property type="entry name" value="DELTA(3,5)-DELTA(2,4)-DIENOYL-COA ISOMERASE, MITOCHONDRIAL"/>
    <property type="match status" value="1"/>
</dbReference>
<accession>A0ABT3J1W5</accession>
<organism evidence="7 8">
    <name type="scientific">Defluviimonas salinarum</name>
    <dbReference type="NCBI Taxonomy" id="2992147"/>
    <lineage>
        <taxon>Bacteria</taxon>
        <taxon>Pseudomonadati</taxon>
        <taxon>Pseudomonadota</taxon>
        <taxon>Alphaproteobacteria</taxon>
        <taxon>Rhodobacterales</taxon>
        <taxon>Paracoccaceae</taxon>
        <taxon>Albidovulum</taxon>
    </lineage>
</organism>
<dbReference type="InterPro" id="IPR014748">
    <property type="entry name" value="Enoyl-CoA_hydra_C"/>
</dbReference>
<evidence type="ECO:0000256" key="4">
    <source>
        <dbReference type="ARBA" id="ARBA00023098"/>
    </source>
</evidence>
<dbReference type="EMBL" id="JAPDOG010000006">
    <property type="protein sequence ID" value="MCW3781679.1"/>
    <property type="molecule type" value="Genomic_DNA"/>
</dbReference>
<comment type="similarity">
    <text evidence="2 6">Belongs to the enoyl-CoA hydratase/isomerase family.</text>
</comment>
<keyword evidence="5" id="KW-0413">Isomerase</keyword>
<keyword evidence="8" id="KW-1185">Reference proteome</keyword>
<dbReference type="PROSITE" id="PS00166">
    <property type="entry name" value="ENOYL_COA_HYDRATASE"/>
    <property type="match status" value="1"/>
</dbReference>
<comment type="pathway">
    <text evidence="1">Lipid metabolism; fatty acid beta-oxidation.</text>
</comment>
<dbReference type="CDD" id="cd06558">
    <property type="entry name" value="crotonase-like"/>
    <property type="match status" value="1"/>
</dbReference>
<evidence type="ECO:0000313" key="8">
    <source>
        <dbReference type="Proteomes" id="UP001207582"/>
    </source>
</evidence>
<keyword evidence="3" id="KW-0276">Fatty acid metabolism</keyword>
<proteinExistence type="inferred from homology"/>
<dbReference type="Pfam" id="PF00378">
    <property type="entry name" value="ECH_1"/>
    <property type="match status" value="1"/>
</dbReference>
<dbReference type="InterPro" id="IPR001753">
    <property type="entry name" value="Enoyl-CoA_hydra/iso"/>
</dbReference>
<dbReference type="RefSeq" id="WP_264771708.1">
    <property type="nucleotide sequence ID" value="NZ_JAPDOG010000006.1"/>
</dbReference>
<gene>
    <name evidence="7" type="ORF">OM960_08745</name>
</gene>
<dbReference type="PANTHER" id="PTHR43149">
    <property type="entry name" value="ENOYL-COA HYDRATASE"/>
    <property type="match status" value="1"/>
</dbReference>
<dbReference type="InterPro" id="IPR045002">
    <property type="entry name" value="Ech1-like"/>
</dbReference>
<dbReference type="Gene3D" id="3.90.226.10">
    <property type="entry name" value="2-enoyl-CoA Hydratase, Chain A, domain 1"/>
    <property type="match status" value="1"/>
</dbReference>
<name>A0ABT3J1W5_9RHOB</name>
<reference evidence="7 8" key="1">
    <citation type="submission" date="2022-10" db="EMBL/GenBank/DDBJ databases">
        <title>Defluviimonas sp. CAU 1641 isolated from mud.</title>
        <authorList>
            <person name="Kim W."/>
        </authorList>
    </citation>
    <scope>NUCLEOTIDE SEQUENCE [LARGE SCALE GENOMIC DNA]</scope>
    <source>
        <strain evidence="7 8">CAU 1641</strain>
    </source>
</reference>
<evidence type="ECO:0000256" key="1">
    <source>
        <dbReference type="ARBA" id="ARBA00005005"/>
    </source>
</evidence>
<dbReference type="SUPFAM" id="SSF52096">
    <property type="entry name" value="ClpP/crotonase"/>
    <property type="match status" value="1"/>
</dbReference>
<dbReference type="InterPro" id="IPR018376">
    <property type="entry name" value="Enoyl-CoA_hyd/isom_CS"/>
</dbReference>
<keyword evidence="4" id="KW-0443">Lipid metabolism</keyword>
<evidence type="ECO:0000256" key="5">
    <source>
        <dbReference type="ARBA" id="ARBA00023235"/>
    </source>
</evidence>
<dbReference type="NCBIfam" id="NF005699">
    <property type="entry name" value="PRK07509.1"/>
    <property type="match status" value="1"/>
</dbReference>
<sequence length="266" mass="27853">MSDVVRVTLGEDGVAEVCLNRPERKNAWTMAMFDALAGAADGLSREKGLRAVILRGAGGCFSSGLDLSVLQGFAADIEGLKREILTPPEGEAANRFQKPCTAWAALPVPVIAAVEGVAYGAGLQLALAADFRIAAPDARLSVMEAKWGLIPDMGISQFLPRLMRADQAKELIMSARVVGAEEALALGLVTRLAADPVAAAREMAAELALRSPDALTAAKRLVEAGWVLPLGEGLALEARLQADILGGANQIEAVMAAMAGRAPRYR</sequence>